<organism evidence="1 2">
    <name type="scientific">Candidatus Desantisbacteria bacterium CG2_30_40_21</name>
    <dbReference type="NCBI Taxonomy" id="1817895"/>
    <lineage>
        <taxon>Bacteria</taxon>
        <taxon>Candidatus Desantisiibacteriota</taxon>
    </lineage>
</organism>
<evidence type="ECO:0000313" key="2">
    <source>
        <dbReference type="Proteomes" id="UP000183085"/>
    </source>
</evidence>
<sequence length="827" mass="96422">MILKDAFNKIEIVTEWSIGSRHDSHCYLCHKREVPTCLTEKGRLCADCVASELKKIATIGTLTEWTFPQISHVLNSTSNIRWRLMLLWRFKEVLQIVEEESPADVNALLVSIVHNLEYIQPHPLAHIVGQAAIAACIGLGKRILPILFQSCKPEPGEFYINIISSCIAIDAEDEMVQNLIQKAAYHSNPMVRKYAVQAIADHSFSWGEEMLEYLANDKNKEVSAFAAKILLNLNLINLRKAITSKGITEAEIVKIEEIINKDYTADALKKICKRYLQDLFKKDAISQKKVELICAFAMVFMDKDLFQMFFSSLSEGVKKVLNLVVWENERHSIARLEEMFKIKIMKDDGYNRLKLCDDYLLFRIQQGYYRSNQENSFVSLSDELRKILKKHLPLPEGYEMLPLDTIKKTDFIHENNALILRQINLFIAYIKQGNLKFSKNQNKVMKGSIKEMARCCSIKEFYDNDMEYIKTQLIIDFLTAASTERIIDPIKGLKQLFDNFFNCKDLKKYQMRNLLFHIKGDANYYYYNYEQQEEKVRLSILNLLKVMSDYHWYAMENMINYCCYRDMNLDLVDRAVANRYLYYNKTFRYGHERVMISDGIYKDALIIPLVKSVMFLFSAFGLVDIAYNLPENPFLQEKEHKYLSVFDGLQYVRLTRLGAFVLGLTKEYTMEGIEEQKANLILDEGRLLIHMEGEDVLKRLALEKIGEKMSNAHYRVDYNSFLKECFCEKDIQQKITLFKDYISSKPPQIWQNFLDGILKKINPLTIEKEMTVYKLIPDKELISLIATDELLKKYILKAEDCRILIKAANINKIKKRLGELGYFVDHM</sequence>
<dbReference type="AlphaFoldDB" id="A0A1J5EFG1"/>
<dbReference type="SUPFAM" id="SSF48371">
    <property type="entry name" value="ARM repeat"/>
    <property type="match status" value="1"/>
</dbReference>
<accession>A0A1J5EFG1</accession>
<dbReference type="STRING" id="1817895.AUJ95_03375"/>
<dbReference type="InterPro" id="IPR016024">
    <property type="entry name" value="ARM-type_fold"/>
</dbReference>
<proteinExistence type="predicted"/>
<comment type="caution">
    <text evidence="1">The sequence shown here is derived from an EMBL/GenBank/DDBJ whole genome shotgun (WGS) entry which is preliminary data.</text>
</comment>
<gene>
    <name evidence="1" type="ORF">AUJ95_03375</name>
</gene>
<protein>
    <submittedName>
        <fullName evidence="1">Uncharacterized protein</fullName>
    </submittedName>
</protein>
<dbReference type="Proteomes" id="UP000183085">
    <property type="component" value="Unassembled WGS sequence"/>
</dbReference>
<evidence type="ECO:0000313" key="1">
    <source>
        <dbReference type="EMBL" id="OIP41416.1"/>
    </source>
</evidence>
<name>A0A1J5EFG1_9BACT</name>
<reference evidence="1 2" key="1">
    <citation type="journal article" date="2016" name="Environ. Microbiol.">
        <title>Genomic resolution of a cold subsurface aquifer community provides metabolic insights for novel microbes adapted to high CO concentrations.</title>
        <authorList>
            <person name="Probst A.J."/>
            <person name="Castelle C.J."/>
            <person name="Singh A."/>
            <person name="Brown C.T."/>
            <person name="Anantharaman K."/>
            <person name="Sharon I."/>
            <person name="Hug L.A."/>
            <person name="Burstein D."/>
            <person name="Emerson J.B."/>
            <person name="Thomas B.C."/>
            <person name="Banfield J.F."/>
        </authorList>
    </citation>
    <scope>NUCLEOTIDE SEQUENCE [LARGE SCALE GENOMIC DNA]</scope>
    <source>
        <strain evidence="1">CG2_30_40_21</strain>
    </source>
</reference>
<dbReference type="EMBL" id="MNYI01000083">
    <property type="protein sequence ID" value="OIP41416.1"/>
    <property type="molecule type" value="Genomic_DNA"/>
</dbReference>